<dbReference type="AlphaFoldDB" id="A0A7W8JBD1"/>
<organism evidence="1 2">
    <name type="scientific">Tunturiibacter lichenicola</name>
    <dbReference type="NCBI Taxonomy" id="2051959"/>
    <lineage>
        <taxon>Bacteria</taxon>
        <taxon>Pseudomonadati</taxon>
        <taxon>Acidobacteriota</taxon>
        <taxon>Terriglobia</taxon>
        <taxon>Terriglobales</taxon>
        <taxon>Acidobacteriaceae</taxon>
        <taxon>Tunturiibacter</taxon>
    </lineage>
</organism>
<protein>
    <submittedName>
        <fullName evidence="1">Uncharacterized protein</fullName>
    </submittedName>
</protein>
<evidence type="ECO:0000313" key="2">
    <source>
        <dbReference type="Proteomes" id="UP000569092"/>
    </source>
</evidence>
<proteinExistence type="predicted"/>
<comment type="caution">
    <text evidence="1">The sequence shown here is derived from an EMBL/GenBank/DDBJ whole genome shotgun (WGS) entry which is preliminary data.</text>
</comment>
<reference evidence="1 2" key="1">
    <citation type="submission" date="2020-08" db="EMBL/GenBank/DDBJ databases">
        <title>Genomic Encyclopedia of Type Strains, Phase IV (KMG-V): Genome sequencing to study the core and pangenomes of soil and plant-associated prokaryotes.</title>
        <authorList>
            <person name="Whitman W."/>
        </authorList>
    </citation>
    <scope>NUCLEOTIDE SEQUENCE [LARGE SCALE GENOMIC DNA]</scope>
    <source>
        <strain evidence="1 2">M8US30</strain>
    </source>
</reference>
<dbReference type="Proteomes" id="UP000569092">
    <property type="component" value="Unassembled WGS sequence"/>
</dbReference>
<dbReference type="EMBL" id="JACHDZ010000009">
    <property type="protein sequence ID" value="MBB5346148.1"/>
    <property type="molecule type" value="Genomic_DNA"/>
</dbReference>
<evidence type="ECO:0000313" key="1">
    <source>
        <dbReference type="EMBL" id="MBB5346148.1"/>
    </source>
</evidence>
<sequence>MTEGSAADKQQCDANGQGSAAKIRIHWDDLKRTYYGRVDRSLTNKTTEEMSLFTGADFHELERLN</sequence>
<name>A0A7W8JBD1_9BACT</name>
<accession>A0A7W8JBD1</accession>
<gene>
    <name evidence="1" type="ORF">HDF10_004158</name>
</gene>